<reference evidence="2 3" key="1">
    <citation type="journal article" date="2018" name="PLoS Genet.">
        <title>Population sequencing reveals clonal diversity and ancestral inbreeding in the grapevine cultivar Chardonnay.</title>
        <authorList>
            <person name="Roach M.J."/>
            <person name="Johnson D.L."/>
            <person name="Bohlmann J."/>
            <person name="van Vuuren H.J."/>
            <person name="Jones S.J."/>
            <person name="Pretorius I.S."/>
            <person name="Schmidt S.A."/>
            <person name="Borneman A.R."/>
        </authorList>
    </citation>
    <scope>NUCLEOTIDE SEQUENCE [LARGE SCALE GENOMIC DNA]</scope>
    <source>
        <strain evidence="3">cv. Chardonnay</strain>
        <tissue evidence="2">Leaf</tissue>
    </source>
</reference>
<accession>A0A438JG55</accession>
<dbReference type="EMBL" id="QGNW01000043">
    <property type="protein sequence ID" value="RVX07941.1"/>
    <property type="molecule type" value="Genomic_DNA"/>
</dbReference>
<dbReference type="InterPro" id="IPR011078">
    <property type="entry name" value="PyrdxlP_homeostasis"/>
</dbReference>
<dbReference type="GO" id="GO:0030170">
    <property type="term" value="F:pyridoxal phosphate binding"/>
    <property type="evidence" value="ECO:0007669"/>
    <property type="project" value="InterPro"/>
</dbReference>
<evidence type="ECO:0000313" key="3">
    <source>
        <dbReference type="Proteomes" id="UP000288805"/>
    </source>
</evidence>
<evidence type="ECO:0000256" key="1">
    <source>
        <dbReference type="SAM" id="MobiDB-lite"/>
    </source>
</evidence>
<proteinExistence type="predicted"/>
<dbReference type="Proteomes" id="UP000288805">
    <property type="component" value="Unassembled WGS sequence"/>
</dbReference>
<gene>
    <name evidence="2" type="primary">Prosc_3</name>
    <name evidence="2" type="ORF">CK203_014838</name>
</gene>
<organism evidence="2 3">
    <name type="scientific">Vitis vinifera</name>
    <name type="common">Grape</name>
    <dbReference type="NCBI Taxonomy" id="29760"/>
    <lineage>
        <taxon>Eukaryota</taxon>
        <taxon>Viridiplantae</taxon>
        <taxon>Streptophyta</taxon>
        <taxon>Embryophyta</taxon>
        <taxon>Tracheophyta</taxon>
        <taxon>Spermatophyta</taxon>
        <taxon>Magnoliopsida</taxon>
        <taxon>eudicotyledons</taxon>
        <taxon>Gunneridae</taxon>
        <taxon>Pentapetalae</taxon>
        <taxon>rosids</taxon>
        <taxon>Vitales</taxon>
        <taxon>Vitaceae</taxon>
        <taxon>Viteae</taxon>
        <taxon>Vitis</taxon>
    </lineage>
</organism>
<evidence type="ECO:0000313" key="2">
    <source>
        <dbReference type="EMBL" id="RVX07941.1"/>
    </source>
</evidence>
<dbReference type="PANTHER" id="PTHR10146">
    <property type="entry name" value="PROLINE SYNTHETASE CO-TRANSCRIBED BACTERIAL HOMOLOG PROTEIN"/>
    <property type="match status" value="1"/>
</dbReference>
<dbReference type="InterPro" id="IPR029066">
    <property type="entry name" value="PLP-binding_barrel"/>
</dbReference>
<name>A0A438JG55_VITVI</name>
<dbReference type="SUPFAM" id="SSF51419">
    <property type="entry name" value="PLP-binding barrel"/>
    <property type="match status" value="1"/>
</dbReference>
<comment type="caution">
    <text evidence="2">The sequence shown here is derived from an EMBL/GenBank/DDBJ whole genome shotgun (WGS) entry which is preliminary data.</text>
</comment>
<dbReference type="PROSITE" id="PS01211">
    <property type="entry name" value="UPF0001"/>
    <property type="match status" value="1"/>
</dbReference>
<dbReference type="PANTHER" id="PTHR10146:SF15">
    <property type="entry name" value="PYRIDOXAL PHOSPHATE HOMEOSTASIS PROTEIN"/>
    <property type="match status" value="1"/>
</dbReference>
<feature type="region of interest" description="Disordered" evidence="1">
    <location>
        <begin position="1"/>
        <end position="35"/>
    </location>
</feature>
<sequence>MRMRAWAEEPRPMNNLESRDGERAEEAEQSSMAASAMDGVAAAALRSVLHRVQQAAERSGRGPHQIREIIEKAPQLPEDIEWHFIGNLQSNKVKPLLSMLSFSIHMSDVLDLMSLHIGLASTSGVPNLAMVETVDDEKDPWAAAYCGKNDEEGVMNNLQIADRLDRMVATIGRKPLKVMVQVNTSGEESKSGVDPAACVELVKHVALGCPNLEFGGLMTIGMLDYTSTPENFKTLANCRSEVCKSLGITEEQCELSMGMSGDFELAVRINPLAETIFSSHLHFLSSP</sequence>
<dbReference type="AlphaFoldDB" id="A0A438JG55"/>
<dbReference type="Gene3D" id="3.20.20.10">
    <property type="entry name" value="Alanine racemase"/>
    <property type="match status" value="1"/>
</dbReference>
<protein>
    <submittedName>
        <fullName evidence="2">Pyridoxal phosphate homeostasis protein</fullName>
    </submittedName>
</protein>
<feature type="compositionally biased region" description="Basic and acidic residues" evidence="1">
    <location>
        <begin position="1"/>
        <end position="26"/>
    </location>
</feature>